<name>A0A160MX03_9GAMM</name>
<dbReference type="PATRIC" id="fig|445710.3.peg.20"/>
<dbReference type="EMBL" id="CP014841">
    <property type="protein sequence ID" value="AND67474.1"/>
    <property type="molecule type" value="Genomic_DNA"/>
</dbReference>
<evidence type="ECO:0000256" key="1">
    <source>
        <dbReference type="SAM" id="MobiDB-lite"/>
    </source>
</evidence>
<gene>
    <name evidence="2" type="ORF">ATSB10_00200</name>
</gene>
<dbReference type="STRING" id="445710.ATSB10_00200"/>
<evidence type="ECO:0000313" key="3">
    <source>
        <dbReference type="Proteomes" id="UP000077255"/>
    </source>
</evidence>
<accession>A0A160MX03</accession>
<organism evidence="2 3">
    <name type="scientific">Dyella thiooxydans</name>
    <dbReference type="NCBI Taxonomy" id="445710"/>
    <lineage>
        <taxon>Bacteria</taxon>
        <taxon>Pseudomonadati</taxon>
        <taxon>Pseudomonadota</taxon>
        <taxon>Gammaproteobacteria</taxon>
        <taxon>Lysobacterales</taxon>
        <taxon>Rhodanobacteraceae</taxon>
        <taxon>Dyella</taxon>
    </lineage>
</organism>
<dbReference type="AlphaFoldDB" id="A0A160MX03"/>
<evidence type="ECO:0000313" key="2">
    <source>
        <dbReference type="EMBL" id="AND67474.1"/>
    </source>
</evidence>
<reference evidence="2 3" key="1">
    <citation type="submission" date="2016-02" db="EMBL/GenBank/DDBJ databases">
        <title>Complete genome sequencing and analysis of ATSB10, Dyella thiooxydans isolated from rhizosphere soil of sunflower (Helianthus annuus L.).</title>
        <authorList>
            <person name="Lee Y."/>
            <person name="Hwangbo K."/>
            <person name="Chung H."/>
            <person name="Yoo J."/>
            <person name="Kim K.Y."/>
            <person name="Sa T.M."/>
            <person name="Um Y."/>
            <person name="Madhaiyan M."/>
        </authorList>
    </citation>
    <scope>NUCLEOTIDE SEQUENCE [LARGE SCALE GENOMIC DNA]</scope>
    <source>
        <strain evidence="2 3">ATSB10</strain>
    </source>
</reference>
<keyword evidence="3" id="KW-1185">Reference proteome</keyword>
<proteinExistence type="predicted"/>
<protein>
    <submittedName>
        <fullName evidence="2">Uncharacterized protein</fullName>
    </submittedName>
</protein>
<feature type="compositionally biased region" description="Basic residues" evidence="1">
    <location>
        <begin position="1"/>
        <end position="10"/>
    </location>
</feature>
<dbReference type="Proteomes" id="UP000077255">
    <property type="component" value="Chromosome"/>
</dbReference>
<sequence>MDGGRRRSRQRPSLLFRRGGRSGSDDPTGSIAAGPGYSLCEWWS</sequence>
<feature type="region of interest" description="Disordered" evidence="1">
    <location>
        <begin position="1"/>
        <end position="35"/>
    </location>
</feature>
<dbReference type="KEGG" id="dtx:ATSB10_00200"/>